<proteinExistence type="predicted"/>
<dbReference type="AlphaFoldDB" id="A0A081Q9T8"/>
<dbReference type="Pfam" id="PF00534">
    <property type="entry name" value="Glycos_transf_1"/>
    <property type="match status" value="1"/>
</dbReference>
<protein>
    <submittedName>
        <fullName evidence="2">Glycosyltransferase</fullName>
        <ecNumber evidence="2">2.4.1.157</ecNumber>
    </submittedName>
</protein>
<accession>A0A081Q9T8</accession>
<dbReference type="PANTHER" id="PTHR12526">
    <property type="entry name" value="GLYCOSYLTRANSFERASE"/>
    <property type="match status" value="1"/>
</dbReference>
<dbReference type="InterPro" id="IPR001296">
    <property type="entry name" value="Glyco_trans_1"/>
</dbReference>
<name>A0A081Q9T8_STRMT</name>
<keyword evidence="2" id="KW-0808">Transferase</keyword>
<sequence length="381" mass="43296">MVYKILMTGMSPVLAGTETFIMNYYRHLDSSIFQVDFIKRTREPIVFEDEIVSKGSKVYYLPRKGKNPLKYMRELREFFATEGKTYDAIWYNAMAIPNLDLLKYAKKYGIKTRIIHSHSSMFKGNTIRQILHSVNRSKLPKTATHFFACSGIAADYMFPDEIRSSAKIIQNAIDVENFSFSEKARLDLRTELGWNDCKVIGNVGRLDIQKNQPFLIDVFNEACKKNPNLRLVIIGKVAGANSTVDLIKEKIKSYGIEDKVLLAGSQNDMKKWLSSLDLFVLPSIFEGLPLSAVEAQANGLPVLVSDAVTKELKILDSIRYLSLNDSIDVWAKNILELVEIPRSTELEIKEMFKLKGFEIETQALTLQNILLGELNEKISDC</sequence>
<organism evidence="2 3">
    <name type="scientific">Streptococcus mitis</name>
    <dbReference type="NCBI Taxonomy" id="28037"/>
    <lineage>
        <taxon>Bacteria</taxon>
        <taxon>Bacillati</taxon>
        <taxon>Bacillota</taxon>
        <taxon>Bacilli</taxon>
        <taxon>Lactobacillales</taxon>
        <taxon>Streptococcaceae</taxon>
        <taxon>Streptococcus</taxon>
        <taxon>Streptococcus mitis group</taxon>
    </lineage>
</organism>
<evidence type="ECO:0000313" key="2">
    <source>
        <dbReference type="EMBL" id="KJQ69708.1"/>
    </source>
</evidence>
<comment type="caution">
    <text evidence="2">The sequence shown here is derived from an EMBL/GenBank/DDBJ whole genome shotgun (WGS) entry which is preliminary data.</text>
</comment>
<feature type="domain" description="Glycosyl transferase family 1" evidence="1">
    <location>
        <begin position="193"/>
        <end position="341"/>
    </location>
</feature>
<dbReference type="PANTHER" id="PTHR12526:SF630">
    <property type="entry name" value="GLYCOSYLTRANSFERASE"/>
    <property type="match status" value="1"/>
</dbReference>
<evidence type="ECO:0000313" key="3">
    <source>
        <dbReference type="Proteomes" id="UP000033415"/>
    </source>
</evidence>
<dbReference type="EMBL" id="JYGQ01000004">
    <property type="protein sequence ID" value="KJQ69708.1"/>
    <property type="molecule type" value="Genomic_DNA"/>
</dbReference>
<dbReference type="GO" id="GO:0016757">
    <property type="term" value="F:glycosyltransferase activity"/>
    <property type="evidence" value="ECO:0007669"/>
    <property type="project" value="UniProtKB-KW"/>
</dbReference>
<keyword evidence="2" id="KW-0328">Glycosyltransferase</keyword>
<dbReference type="SUPFAM" id="SSF53756">
    <property type="entry name" value="UDP-Glycosyltransferase/glycogen phosphorylase"/>
    <property type="match status" value="1"/>
</dbReference>
<gene>
    <name evidence="2" type="ORF">TZ91_01546</name>
</gene>
<dbReference type="EC" id="2.4.1.157" evidence="2"/>
<dbReference type="RefSeq" id="WP_033686421.1">
    <property type="nucleotide sequence ID" value="NZ_JYGQ01000004.1"/>
</dbReference>
<dbReference type="Gene3D" id="3.40.50.2000">
    <property type="entry name" value="Glycogen Phosphorylase B"/>
    <property type="match status" value="2"/>
</dbReference>
<dbReference type="PATRIC" id="fig|28037.100.peg.340"/>
<evidence type="ECO:0000259" key="1">
    <source>
        <dbReference type="Pfam" id="PF00534"/>
    </source>
</evidence>
<dbReference type="CDD" id="cd03812">
    <property type="entry name" value="GT4_CapH-like"/>
    <property type="match status" value="1"/>
</dbReference>
<dbReference type="Proteomes" id="UP000033415">
    <property type="component" value="Unassembled WGS sequence"/>
</dbReference>
<reference evidence="2 3" key="1">
    <citation type="submission" date="2015-02" db="EMBL/GenBank/DDBJ databases">
        <title>Evolution of amylase-binding proteins of oral streptococcal species.</title>
        <authorList>
            <person name="Haase E.M."/>
        </authorList>
    </citation>
    <scope>NUCLEOTIDE SEQUENCE [LARGE SCALE GENOMIC DNA]</scope>
    <source>
        <strain evidence="2 3">SK137</strain>
    </source>
</reference>